<dbReference type="InterPro" id="IPR006597">
    <property type="entry name" value="Sel1-like"/>
</dbReference>
<dbReference type="RefSeq" id="WP_269308820.1">
    <property type="nucleotide sequence ID" value="NZ_CP098242.1"/>
</dbReference>
<evidence type="ECO:0000313" key="3">
    <source>
        <dbReference type="Proteomes" id="UP001156215"/>
    </source>
</evidence>
<evidence type="ECO:0000256" key="1">
    <source>
        <dbReference type="SAM" id="SignalP"/>
    </source>
</evidence>
<organism evidence="2 3">
    <name type="scientific">Oxalobacter vibrioformis</name>
    <dbReference type="NCBI Taxonomy" id="933080"/>
    <lineage>
        <taxon>Bacteria</taxon>
        <taxon>Pseudomonadati</taxon>
        <taxon>Pseudomonadota</taxon>
        <taxon>Betaproteobacteria</taxon>
        <taxon>Burkholderiales</taxon>
        <taxon>Oxalobacteraceae</taxon>
        <taxon>Oxalobacter</taxon>
    </lineage>
</organism>
<dbReference type="InterPro" id="IPR011990">
    <property type="entry name" value="TPR-like_helical_dom_sf"/>
</dbReference>
<feature type="chain" id="PRO_5038506632" evidence="1">
    <location>
        <begin position="24"/>
        <end position="250"/>
    </location>
</feature>
<dbReference type="SUPFAM" id="SSF81901">
    <property type="entry name" value="HCP-like"/>
    <property type="match status" value="2"/>
</dbReference>
<dbReference type="InterPro" id="IPR052748">
    <property type="entry name" value="ISR_Activator"/>
</dbReference>
<evidence type="ECO:0000313" key="2">
    <source>
        <dbReference type="EMBL" id="WAW09815.1"/>
    </source>
</evidence>
<dbReference type="PANTHER" id="PTHR45011">
    <property type="entry name" value="DAP3-BINDING CELL DEATH ENHANCER 1"/>
    <property type="match status" value="1"/>
</dbReference>
<dbReference type="AlphaFoldDB" id="A0A9E9LUF0"/>
<dbReference type="SMART" id="SM00671">
    <property type="entry name" value="SEL1"/>
    <property type="match status" value="4"/>
</dbReference>
<dbReference type="EMBL" id="CP098242">
    <property type="protein sequence ID" value="WAW09815.1"/>
    <property type="molecule type" value="Genomic_DNA"/>
</dbReference>
<keyword evidence="1" id="KW-0732">Signal</keyword>
<keyword evidence="3" id="KW-1185">Reference proteome</keyword>
<dbReference type="Proteomes" id="UP001156215">
    <property type="component" value="Chromosome"/>
</dbReference>
<sequence>MRWIKQLAVMWVLLFSLAPFCMAQEEGSSCEAAFADGRPDKAGIAAIRKAAEGNDADAQYKLGCLYRYGWGVEVDRAQAKGWLGRAAGQRHRLARHEFFDLQAWDEVQDKEEKKARIAVLRKQGEAGNADVQFRLGMIYRDGLGVPRNYAEAIKWLEMAAHQGLADAQFRLGMMYYRGRGVAQDYIRARSWLDKAAAQQHDRALLVIGRMVEMGEGTEKDRAKAMDFYRRSAERGNGKAKERLEHMERGE</sequence>
<accession>A0A9E9LUF0</accession>
<name>A0A9E9LUF0_9BURK</name>
<reference evidence="2" key="1">
    <citation type="journal article" date="2022" name="Front. Microbiol.">
        <title>New perspectives on an old grouping: The genomic and phenotypic variability of Oxalobacter formigenes and the implications for calcium oxalate stone prevention.</title>
        <authorList>
            <person name="Chmiel J.A."/>
            <person name="Carr C."/>
            <person name="Stuivenberg G.A."/>
            <person name="Venema R."/>
            <person name="Chanyi R.M."/>
            <person name="Al K.F."/>
            <person name="Giguere D."/>
            <person name="Say H."/>
            <person name="Akouris P.P."/>
            <person name="Dominguez Romero S.A."/>
            <person name="Kwong A."/>
            <person name="Tai V."/>
            <person name="Koval S.F."/>
            <person name="Razvi H."/>
            <person name="Bjazevic J."/>
            <person name="Burton J.P."/>
        </authorList>
    </citation>
    <scope>NUCLEOTIDE SEQUENCE</scope>
    <source>
        <strain evidence="2">WoOx3</strain>
    </source>
</reference>
<dbReference type="Pfam" id="PF08238">
    <property type="entry name" value="Sel1"/>
    <property type="match status" value="4"/>
</dbReference>
<protein>
    <submittedName>
        <fullName evidence="2">Sel1 repeat family protein</fullName>
    </submittedName>
</protein>
<feature type="signal peptide" evidence="1">
    <location>
        <begin position="1"/>
        <end position="23"/>
    </location>
</feature>
<proteinExistence type="predicted"/>
<dbReference type="Gene3D" id="1.25.40.10">
    <property type="entry name" value="Tetratricopeptide repeat domain"/>
    <property type="match status" value="2"/>
</dbReference>
<gene>
    <name evidence="2" type="ORF">NB640_11425</name>
</gene>
<dbReference type="KEGG" id="ovb:NB640_11425"/>
<dbReference type="PANTHER" id="PTHR45011:SF1">
    <property type="entry name" value="DAP3-BINDING CELL DEATH ENHANCER 1"/>
    <property type="match status" value="1"/>
</dbReference>